<accession>A0ACB7FHP1</accession>
<reference evidence="1" key="1">
    <citation type="submission" date="2020-04" db="EMBL/GenBank/DDBJ databases">
        <title>A chromosome-scale assembly and high-density genetic map of the yellow drum (Nibea albiflora) genome.</title>
        <authorList>
            <person name="Xu D."/>
            <person name="Zhang W."/>
            <person name="Chen R."/>
            <person name="Tan P."/>
            <person name="Wang L."/>
            <person name="Song H."/>
            <person name="Tian L."/>
            <person name="Zhu Q."/>
            <person name="Wang B."/>
        </authorList>
    </citation>
    <scope>NUCLEOTIDE SEQUENCE</scope>
    <source>
        <strain evidence="1">ZJHYS-2018</strain>
    </source>
</reference>
<name>A0ACB7FHP1_NIBAL</name>
<comment type="caution">
    <text evidence="1">The sequence shown here is derived from an EMBL/GenBank/DDBJ whole genome shotgun (WGS) entry which is preliminary data.</text>
</comment>
<keyword evidence="2" id="KW-1185">Reference proteome</keyword>
<organism evidence="1 2">
    <name type="scientific">Nibea albiflora</name>
    <name type="common">Yellow drum</name>
    <name type="synonym">Corvina albiflora</name>
    <dbReference type="NCBI Taxonomy" id="240163"/>
    <lineage>
        <taxon>Eukaryota</taxon>
        <taxon>Metazoa</taxon>
        <taxon>Chordata</taxon>
        <taxon>Craniata</taxon>
        <taxon>Vertebrata</taxon>
        <taxon>Euteleostomi</taxon>
        <taxon>Actinopterygii</taxon>
        <taxon>Neopterygii</taxon>
        <taxon>Teleostei</taxon>
        <taxon>Neoteleostei</taxon>
        <taxon>Acanthomorphata</taxon>
        <taxon>Eupercaria</taxon>
        <taxon>Sciaenidae</taxon>
        <taxon>Nibea</taxon>
    </lineage>
</organism>
<dbReference type="Proteomes" id="UP000805704">
    <property type="component" value="Chromosome 12"/>
</dbReference>
<sequence>MQVHVLVQLALADLLAALILMANSAMNRTSASVCNEICPYSLPLSLTFYCISFLLVVVYAWQSNKAIQGWRARTTEDEGGQVIYYKVGKWYKRHEQEGLFPVEGDGRSRRRLKRMISTARNMVMVILFCWLPAVALIPILLSTLDVKQNILFVILVIQAATVSMQGFLNSMVYAWSRPNFTEAVLGEKTPLVAHDHQAFFDESLRTSAC</sequence>
<gene>
    <name evidence="1" type="ORF">GBF38_020406</name>
</gene>
<evidence type="ECO:0000313" key="2">
    <source>
        <dbReference type="Proteomes" id="UP000805704"/>
    </source>
</evidence>
<proteinExistence type="predicted"/>
<evidence type="ECO:0000313" key="1">
    <source>
        <dbReference type="EMBL" id="KAG8012591.1"/>
    </source>
</evidence>
<dbReference type="EMBL" id="CM024800">
    <property type="protein sequence ID" value="KAG8012591.1"/>
    <property type="molecule type" value="Genomic_DNA"/>
</dbReference>
<protein>
    <submittedName>
        <fullName evidence="1">Uncharacterized protein</fullName>
    </submittedName>
</protein>